<dbReference type="SMART" id="SM00060">
    <property type="entry name" value="FN3"/>
    <property type="match status" value="1"/>
</dbReference>
<name>A0ABM0ZUM6_APLCA</name>
<dbReference type="RefSeq" id="XP_012934803.1">
    <property type="nucleotide sequence ID" value="XM_013079349.1"/>
</dbReference>
<dbReference type="PROSITE" id="PS50835">
    <property type="entry name" value="IG_LIKE"/>
    <property type="match status" value="1"/>
</dbReference>
<dbReference type="InterPro" id="IPR013783">
    <property type="entry name" value="Ig-like_fold"/>
</dbReference>
<evidence type="ECO:0000259" key="1">
    <source>
        <dbReference type="PROSITE" id="PS50835"/>
    </source>
</evidence>
<dbReference type="InterPro" id="IPR036179">
    <property type="entry name" value="Ig-like_dom_sf"/>
</dbReference>
<gene>
    <name evidence="4" type="primary">LOC101852831</name>
</gene>
<evidence type="ECO:0000313" key="4">
    <source>
        <dbReference type="RefSeq" id="XP_012934803.1"/>
    </source>
</evidence>
<dbReference type="SUPFAM" id="SSF49265">
    <property type="entry name" value="Fibronectin type III"/>
    <property type="match status" value="1"/>
</dbReference>
<dbReference type="SUPFAM" id="SSF48726">
    <property type="entry name" value="Immunoglobulin"/>
    <property type="match status" value="1"/>
</dbReference>
<evidence type="ECO:0000313" key="3">
    <source>
        <dbReference type="Proteomes" id="UP000694888"/>
    </source>
</evidence>
<dbReference type="Pfam" id="PF13927">
    <property type="entry name" value="Ig_3"/>
    <property type="match status" value="1"/>
</dbReference>
<dbReference type="CDD" id="cd00063">
    <property type="entry name" value="FN3"/>
    <property type="match status" value="1"/>
</dbReference>
<sequence>MTFEPSPPPSVKVVNMTGSGVHLEWLESPTPPCCPVYGYSVKIRNLNDSSTFDVVTGRTNTKLDNLDPETLYGVKVTTFVRSGASKPSEEVFFTTPPAAPPKVTLGASSHVTLGGDANMTCQARSNDKTTFTWYLRAGASKVKVSQHYITELEFAQKYVVTSRETGPGLVTSSLLLQKVTTQEDVTFECEARNSAGADSRLLPMVVYGKVANILSV</sequence>
<feature type="domain" description="Ig-like" evidence="1">
    <location>
        <begin position="101"/>
        <end position="203"/>
    </location>
</feature>
<dbReference type="PROSITE" id="PS50853">
    <property type="entry name" value="FN3"/>
    <property type="match status" value="1"/>
</dbReference>
<dbReference type="InterPro" id="IPR036116">
    <property type="entry name" value="FN3_sf"/>
</dbReference>
<feature type="domain" description="Fibronectin type-III" evidence="2">
    <location>
        <begin position="7"/>
        <end position="98"/>
    </location>
</feature>
<keyword evidence="3" id="KW-1185">Reference proteome</keyword>
<organism evidence="3 4">
    <name type="scientific">Aplysia californica</name>
    <name type="common">California sea hare</name>
    <dbReference type="NCBI Taxonomy" id="6500"/>
    <lineage>
        <taxon>Eukaryota</taxon>
        <taxon>Metazoa</taxon>
        <taxon>Spiralia</taxon>
        <taxon>Lophotrochozoa</taxon>
        <taxon>Mollusca</taxon>
        <taxon>Gastropoda</taxon>
        <taxon>Heterobranchia</taxon>
        <taxon>Euthyneura</taxon>
        <taxon>Tectipleura</taxon>
        <taxon>Aplysiida</taxon>
        <taxon>Aplysioidea</taxon>
        <taxon>Aplysiidae</taxon>
        <taxon>Aplysia</taxon>
    </lineage>
</organism>
<dbReference type="GeneID" id="101852831"/>
<dbReference type="Pfam" id="PF00041">
    <property type="entry name" value="fn3"/>
    <property type="match status" value="1"/>
</dbReference>
<dbReference type="Gene3D" id="2.60.40.10">
    <property type="entry name" value="Immunoglobulins"/>
    <property type="match status" value="2"/>
</dbReference>
<reference evidence="4" key="1">
    <citation type="submission" date="2025-08" db="UniProtKB">
        <authorList>
            <consortium name="RefSeq"/>
        </authorList>
    </citation>
    <scope>IDENTIFICATION</scope>
</reference>
<protein>
    <submittedName>
        <fullName evidence="4">Uncharacterized protein LOC101852831</fullName>
    </submittedName>
</protein>
<proteinExistence type="predicted"/>
<evidence type="ECO:0000259" key="2">
    <source>
        <dbReference type="PROSITE" id="PS50853"/>
    </source>
</evidence>
<dbReference type="InterPro" id="IPR007110">
    <property type="entry name" value="Ig-like_dom"/>
</dbReference>
<dbReference type="InterPro" id="IPR003961">
    <property type="entry name" value="FN3_dom"/>
</dbReference>
<accession>A0ABM0ZUM6</accession>
<dbReference type="Proteomes" id="UP000694888">
    <property type="component" value="Unplaced"/>
</dbReference>